<feature type="chain" id="PRO_5033642991" description="Peptidase S8/S53 domain-containing protein" evidence="3">
    <location>
        <begin position="18"/>
        <end position="319"/>
    </location>
</feature>
<keyword evidence="2 3" id="KW-0732">Signal</keyword>
<dbReference type="Gene3D" id="3.40.50.200">
    <property type="entry name" value="Peptidase S8/S53 domain"/>
    <property type="match status" value="1"/>
</dbReference>
<evidence type="ECO:0000256" key="2">
    <source>
        <dbReference type="ARBA" id="ARBA00022729"/>
    </source>
</evidence>
<dbReference type="PANTHER" id="PTHR10795">
    <property type="entry name" value="PROPROTEIN CONVERTASE SUBTILISIN/KEXIN"/>
    <property type="match status" value="1"/>
</dbReference>
<dbReference type="Pfam" id="PF00082">
    <property type="entry name" value="Peptidase_S8"/>
    <property type="match status" value="1"/>
</dbReference>
<dbReference type="InterPro" id="IPR036852">
    <property type="entry name" value="Peptidase_S8/S53_dom_sf"/>
</dbReference>
<dbReference type="Proteomes" id="UP000639772">
    <property type="component" value="Chromosome 3"/>
</dbReference>
<feature type="signal peptide" evidence="3">
    <location>
        <begin position="1"/>
        <end position="17"/>
    </location>
</feature>
<name>A0A835RGX5_VANPL</name>
<proteinExistence type="inferred from homology"/>
<dbReference type="SUPFAM" id="SSF52743">
    <property type="entry name" value="Subtilisin-like"/>
    <property type="match status" value="1"/>
</dbReference>
<dbReference type="EMBL" id="JADCNM010000003">
    <property type="protein sequence ID" value="KAG0490662.1"/>
    <property type="molecule type" value="Genomic_DNA"/>
</dbReference>
<evidence type="ECO:0000313" key="5">
    <source>
        <dbReference type="EMBL" id="KAG0488881.1"/>
    </source>
</evidence>
<dbReference type="Proteomes" id="UP000636800">
    <property type="component" value="Chromosome 3"/>
</dbReference>
<reference evidence="7 8" key="1">
    <citation type="journal article" date="2020" name="Nat. Food">
        <title>A phased Vanilla planifolia genome enables genetic improvement of flavour and production.</title>
        <authorList>
            <person name="Hasing T."/>
            <person name="Tang H."/>
            <person name="Brym M."/>
            <person name="Khazi F."/>
            <person name="Huang T."/>
            <person name="Chambers A.H."/>
        </authorList>
    </citation>
    <scope>NUCLEOTIDE SEQUENCE [LARGE SCALE GENOMIC DNA]</scope>
    <source>
        <tissue evidence="5">Leaf</tissue>
    </source>
</reference>
<sequence length="319" mass="35414">MIRKLHLFLFLQQLSFPRFSVLLSQKTRHRVERGDFCLLGQWRSSLHTTRSWEFIGKREPLWYMVESKSLLTKRIRTQALLKGICEEGDAFSSSQCNRILFNRGTCSDVDPCVAKKRLACDAGLRLVACSRADNGAPCDAFVSSSSSMDSLFLNDPFTDSLNTSYAYRSARDHDGHGTHTASIVAAAASAACPPGGFAAGTAVGGAPLARLAVYKVCWPIQGPNPNIEKTCFDATCRGYRRCHRGRVDVLEHSIERTASHDRTGRLIAIGTPMRLRGSSDLQRGEPGPDASTVVNLELRVITQRREQHRPRALMPDQFF</sequence>
<accession>A0A835RGX5</accession>
<evidence type="ECO:0000313" key="8">
    <source>
        <dbReference type="Proteomes" id="UP000639772"/>
    </source>
</evidence>
<comment type="similarity">
    <text evidence="1">Belongs to the peptidase S8 family.</text>
</comment>
<evidence type="ECO:0000313" key="7">
    <source>
        <dbReference type="Proteomes" id="UP000636800"/>
    </source>
</evidence>
<organism evidence="5 7">
    <name type="scientific">Vanilla planifolia</name>
    <name type="common">Vanilla</name>
    <dbReference type="NCBI Taxonomy" id="51239"/>
    <lineage>
        <taxon>Eukaryota</taxon>
        <taxon>Viridiplantae</taxon>
        <taxon>Streptophyta</taxon>
        <taxon>Embryophyta</taxon>
        <taxon>Tracheophyta</taxon>
        <taxon>Spermatophyta</taxon>
        <taxon>Magnoliopsida</taxon>
        <taxon>Liliopsida</taxon>
        <taxon>Asparagales</taxon>
        <taxon>Orchidaceae</taxon>
        <taxon>Vanilloideae</taxon>
        <taxon>Vanilleae</taxon>
        <taxon>Vanilla</taxon>
    </lineage>
</organism>
<evidence type="ECO:0000313" key="6">
    <source>
        <dbReference type="EMBL" id="KAG0490662.1"/>
    </source>
</evidence>
<keyword evidence="7" id="KW-1185">Reference proteome</keyword>
<comment type="caution">
    <text evidence="5">The sequence shown here is derived from an EMBL/GenBank/DDBJ whole genome shotgun (WGS) entry which is preliminary data.</text>
</comment>
<feature type="domain" description="Peptidase S8/S53" evidence="4">
    <location>
        <begin position="159"/>
        <end position="260"/>
    </location>
</feature>
<dbReference type="GO" id="GO:0004252">
    <property type="term" value="F:serine-type endopeptidase activity"/>
    <property type="evidence" value="ECO:0007669"/>
    <property type="project" value="InterPro"/>
</dbReference>
<dbReference type="InterPro" id="IPR000209">
    <property type="entry name" value="Peptidase_S8/S53_dom"/>
</dbReference>
<evidence type="ECO:0000259" key="4">
    <source>
        <dbReference type="Pfam" id="PF00082"/>
    </source>
</evidence>
<evidence type="ECO:0000256" key="1">
    <source>
        <dbReference type="ARBA" id="ARBA00011073"/>
    </source>
</evidence>
<dbReference type="EMBL" id="JADCNL010000003">
    <property type="protein sequence ID" value="KAG0488881.1"/>
    <property type="molecule type" value="Genomic_DNA"/>
</dbReference>
<protein>
    <recommendedName>
        <fullName evidence="4">Peptidase S8/S53 domain-containing protein</fullName>
    </recommendedName>
</protein>
<dbReference type="GO" id="GO:0006508">
    <property type="term" value="P:proteolysis"/>
    <property type="evidence" value="ECO:0007669"/>
    <property type="project" value="InterPro"/>
</dbReference>
<dbReference type="InterPro" id="IPR045051">
    <property type="entry name" value="SBT"/>
</dbReference>
<dbReference type="AlphaFoldDB" id="A0A835RGX5"/>
<evidence type="ECO:0000256" key="3">
    <source>
        <dbReference type="SAM" id="SignalP"/>
    </source>
</evidence>
<gene>
    <name evidence="6" type="ORF">HPP92_007525</name>
    <name evidence="5" type="ORF">HPP92_007692</name>
</gene>